<feature type="domain" description="Flagellin N-terminal" evidence="4">
    <location>
        <begin position="5"/>
        <end position="138"/>
    </location>
</feature>
<evidence type="ECO:0000256" key="2">
    <source>
        <dbReference type="ARBA" id="ARBA00005709"/>
    </source>
</evidence>
<evidence type="ECO:0000313" key="6">
    <source>
        <dbReference type="EMBL" id="ASW43127.1"/>
    </source>
</evidence>
<dbReference type="NCBIfam" id="TIGR02550">
    <property type="entry name" value="flagell_flgL"/>
    <property type="match status" value="1"/>
</dbReference>
<dbReference type="KEGG" id="cia:BEN51_06425"/>
<dbReference type="GO" id="GO:0071973">
    <property type="term" value="P:bacterial-type flagellum-dependent cell motility"/>
    <property type="evidence" value="ECO:0007669"/>
    <property type="project" value="InterPro"/>
</dbReference>
<comment type="subcellular location">
    <subcellularLocation>
        <location evidence="1">Bacterial flagellum</location>
    </subcellularLocation>
</comment>
<dbReference type="Proteomes" id="UP000264883">
    <property type="component" value="Chromosome"/>
</dbReference>
<sequence length="323" mass="35556">MRVTNSMLSKSFLRDLNRNQNNLKKINNQLSSGKEISRPSDNPYKAARSMQLSSDIKAAIQYNENIKDTTNWLDTTDTALQQLEKSFQRIRELMVAGGNAAYGSDEKKAIKDEINEKVNEIAQILNTNFDGKYIFGGTKVNSKPVAVQADGTTGNNKLYYSSSDGTIIADPSTSNEMEMLASGLIVEISQGVTMKYNVSSTEILEFGEGANKVNVMNLLTDITNSLDSEDSSEVTGNLLSQMDSTISNLLKIMSEVGAKQNRMEAAATQNEDQILNLKDVLSKTEDIDFAEKTIEASVAQTVYMASLQVSARIIQPTLLDFLR</sequence>
<protein>
    <submittedName>
        <fullName evidence="6">Flagellar hook-associated protein 3</fullName>
    </submittedName>
</protein>
<organism evidence="6 7">
    <name type="scientific">Clostridium isatidis</name>
    <dbReference type="NCBI Taxonomy" id="182773"/>
    <lineage>
        <taxon>Bacteria</taxon>
        <taxon>Bacillati</taxon>
        <taxon>Bacillota</taxon>
        <taxon>Clostridia</taxon>
        <taxon>Eubacteriales</taxon>
        <taxon>Clostridiaceae</taxon>
        <taxon>Clostridium</taxon>
    </lineage>
</organism>
<reference evidence="6 7" key="1">
    <citation type="submission" date="2016-08" db="EMBL/GenBank/DDBJ databases">
        <title>Complete Genome Sequence Of The Indigo Reducing Clostridium isatidis DSM15098.</title>
        <authorList>
            <person name="Little G.T."/>
            <person name="Minton N.P."/>
        </authorList>
    </citation>
    <scope>NUCLEOTIDE SEQUENCE [LARGE SCALE GENOMIC DNA]</scope>
    <source>
        <strain evidence="6 7">DSM 15098</strain>
    </source>
</reference>
<comment type="similarity">
    <text evidence="2">Belongs to the bacterial flagellin family.</text>
</comment>
<dbReference type="InterPro" id="IPR046358">
    <property type="entry name" value="Flagellin_C"/>
</dbReference>
<accession>A0A343JC69</accession>
<dbReference type="InterPro" id="IPR001492">
    <property type="entry name" value="Flagellin"/>
</dbReference>
<proteinExistence type="inferred from homology"/>
<evidence type="ECO:0000259" key="5">
    <source>
        <dbReference type="Pfam" id="PF00700"/>
    </source>
</evidence>
<dbReference type="Pfam" id="PF00669">
    <property type="entry name" value="Flagellin_N"/>
    <property type="match status" value="1"/>
</dbReference>
<keyword evidence="6" id="KW-0969">Cilium</keyword>
<dbReference type="GO" id="GO:0009424">
    <property type="term" value="C:bacterial-type flagellum hook"/>
    <property type="evidence" value="ECO:0007669"/>
    <property type="project" value="InterPro"/>
</dbReference>
<dbReference type="AlphaFoldDB" id="A0A343JC69"/>
<dbReference type="Gene3D" id="1.20.1330.10">
    <property type="entry name" value="f41 fragment of flagellin, N-terminal domain"/>
    <property type="match status" value="1"/>
</dbReference>
<keyword evidence="6" id="KW-0282">Flagellum</keyword>
<dbReference type="PANTHER" id="PTHR42792:SF1">
    <property type="entry name" value="FLAGELLAR HOOK-ASSOCIATED PROTEIN 3"/>
    <property type="match status" value="1"/>
</dbReference>
<keyword evidence="7" id="KW-1185">Reference proteome</keyword>
<dbReference type="GO" id="GO:0005198">
    <property type="term" value="F:structural molecule activity"/>
    <property type="evidence" value="ECO:0007669"/>
    <property type="project" value="InterPro"/>
</dbReference>
<keyword evidence="3" id="KW-0975">Bacterial flagellum</keyword>
<dbReference type="OrthoDB" id="9758307at2"/>
<evidence type="ECO:0000313" key="7">
    <source>
        <dbReference type="Proteomes" id="UP000264883"/>
    </source>
</evidence>
<evidence type="ECO:0000256" key="1">
    <source>
        <dbReference type="ARBA" id="ARBA00004365"/>
    </source>
</evidence>
<dbReference type="PANTHER" id="PTHR42792">
    <property type="entry name" value="FLAGELLIN"/>
    <property type="match status" value="1"/>
</dbReference>
<dbReference type="EMBL" id="CP016786">
    <property type="protein sequence ID" value="ASW43127.1"/>
    <property type="molecule type" value="Genomic_DNA"/>
</dbReference>
<keyword evidence="6" id="KW-0966">Cell projection</keyword>
<name>A0A343JC69_9CLOT</name>
<dbReference type="RefSeq" id="WP_119865265.1">
    <property type="nucleotide sequence ID" value="NZ_CP016786.1"/>
</dbReference>
<evidence type="ECO:0000256" key="3">
    <source>
        <dbReference type="ARBA" id="ARBA00023143"/>
    </source>
</evidence>
<dbReference type="Pfam" id="PF00700">
    <property type="entry name" value="Flagellin_C"/>
    <property type="match status" value="1"/>
</dbReference>
<dbReference type="SUPFAM" id="SSF64518">
    <property type="entry name" value="Phase 1 flagellin"/>
    <property type="match status" value="1"/>
</dbReference>
<evidence type="ECO:0000259" key="4">
    <source>
        <dbReference type="Pfam" id="PF00669"/>
    </source>
</evidence>
<dbReference type="InterPro" id="IPR001029">
    <property type="entry name" value="Flagellin_N"/>
</dbReference>
<feature type="domain" description="Flagellin C-terminal" evidence="5">
    <location>
        <begin position="241"/>
        <end position="322"/>
    </location>
</feature>
<gene>
    <name evidence="6" type="ORF">BEN51_06425</name>
</gene>
<dbReference type="InterPro" id="IPR013384">
    <property type="entry name" value="Flagell_FlgL"/>
</dbReference>